<proteinExistence type="predicted"/>
<dbReference type="InterPro" id="IPR036259">
    <property type="entry name" value="MFS_trans_sf"/>
</dbReference>
<dbReference type="Proteomes" id="UP000237438">
    <property type="component" value="Unassembled WGS sequence"/>
</dbReference>
<evidence type="ECO:0000256" key="1">
    <source>
        <dbReference type="ARBA" id="ARBA00004141"/>
    </source>
</evidence>
<name>A0A2S4PQ98_9PEZI</name>
<sequence length="497" mass="55508">MTADQDCKEDCDSDNSFHDPDKNLTEHEKAAILSFYILPYSRASQLIIRAGQEAFVEAGLYTDSLAFLDRTNIGNAKVDGLENSLRLSTSQFNTTLTIFFVSYATAEPFTNVLLKRINPPRFISTTMIMWGLCMTFMGFVTNWSGLMAARWFLGLAEAGLYPGINYYLSCWYKRSEMGIRAAVFFSAAAISGSFGGLLAAAIAKMDGLGNLTGWAWLFILEGSLTVILGIASFWLVHDFPDKATFLTPEDRARVIHRLKAEKQGSVDHEKFEMKYFLMALKDYKMWLGMAIFAGADMPLYAFSIFLPSIIKELGYTLTSAQLLSVPPYIFAAILTILVGWIADRKRQRGIFNILTSTVGIIGFTMLLVSQRPSVKYAGTFLGALGIYPCLPNTVTWISNNIEGVYKRGIVLGFVIGWGNLNGIVSSNIYYRAPKYTVGHAVVIAYMTVFLLGGSILMRFLLNRENNLRRSGERDNQLSDLDSTEDVGDFRHHFIYTL</sequence>
<dbReference type="GO" id="GO:0022857">
    <property type="term" value="F:transmembrane transporter activity"/>
    <property type="evidence" value="ECO:0007669"/>
    <property type="project" value="InterPro"/>
</dbReference>
<keyword evidence="3 7" id="KW-0812">Transmembrane</keyword>
<comment type="caution">
    <text evidence="9">The sequence shown here is derived from an EMBL/GenBank/DDBJ whole genome shotgun (WGS) entry which is preliminary data.</text>
</comment>
<keyword evidence="4 7" id="KW-1133">Transmembrane helix</keyword>
<dbReference type="Pfam" id="PF07690">
    <property type="entry name" value="MFS_1"/>
    <property type="match status" value="1"/>
</dbReference>
<feature type="region of interest" description="Disordered" evidence="6">
    <location>
        <begin position="1"/>
        <end position="22"/>
    </location>
</feature>
<protein>
    <recommendedName>
        <fullName evidence="8">Major facilitator superfamily (MFS) profile domain-containing protein</fullName>
    </recommendedName>
</protein>
<feature type="transmembrane region" description="Helical" evidence="7">
    <location>
        <begin position="214"/>
        <end position="236"/>
    </location>
</feature>
<evidence type="ECO:0000256" key="2">
    <source>
        <dbReference type="ARBA" id="ARBA00022448"/>
    </source>
</evidence>
<feature type="transmembrane region" description="Helical" evidence="7">
    <location>
        <begin position="286"/>
        <end position="310"/>
    </location>
</feature>
<accession>A0A2S4PQ98</accession>
<gene>
    <name evidence="9" type="ORF">EPUL_004683</name>
</gene>
<dbReference type="PANTHER" id="PTHR43791">
    <property type="entry name" value="PERMEASE-RELATED"/>
    <property type="match status" value="1"/>
</dbReference>
<evidence type="ECO:0000256" key="7">
    <source>
        <dbReference type="SAM" id="Phobius"/>
    </source>
</evidence>
<dbReference type="FunFam" id="1.20.1250.20:FF:000034">
    <property type="entry name" value="MFS general substrate transporter"/>
    <property type="match status" value="1"/>
</dbReference>
<keyword evidence="2" id="KW-0813">Transport</keyword>
<comment type="subcellular location">
    <subcellularLocation>
        <location evidence="1">Membrane</location>
        <topology evidence="1">Multi-pass membrane protein</topology>
    </subcellularLocation>
</comment>
<evidence type="ECO:0000259" key="8">
    <source>
        <dbReference type="PROSITE" id="PS50850"/>
    </source>
</evidence>
<evidence type="ECO:0000256" key="5">
    <source>
        <dbReference type="ARBA" id="ARBA00023136"/>
    </source>
</evidence>
<dbReference type="Gene3D" id="1.20.1250.20">
    <property type="entry name" value="MFS general substrate transporter like domains"/>
    <property type="match status" value="2"/>
</dbReference>
<feature type="transmembrane region" description="Helical" evidence="7">
    <location>
        <begin position="149"/>
        <end position="169"/>
    </location>
</feature>
<evidence type="ECO:0000256" key="6">
    <source>
        <dbReference type="SAM" id="MobiDB-lite"/>
    </source>
</evidence>
<evidence type="ECO:0000256" key="4">
    <source>
        <dbReference type="ARBA" id="ARBA00022989"/>
    </source>
</evidence>
<feature type="transmembrane region" description="Helical" evidence="7">
    <location>
        <begin position="349"/>
        <end position="370"/>
    </location>
</feature>
<keyword evidence="5 7" id="KW-0472">Membrane</keyword>
<evidence type="ECO:0000256" key="3">
    <source>
        <dbReference type="ARBA" id="ARBA00022692"/>
    </source>
</evidence>
<dbReference type="PANTHER" id="PTHR43791:SF19">
    <property type="entry name" value="TRANSPORTER, PUTATIVE (AFU_ORTHOLOGUE AFUA_1G01812)-RELATED"/>
    <property type="match status" value="1"/>
</dbReference>
<dbReference type="STRING" id="225359.A0A2S4PQ98"/>
<evidence type="ECO:0000313" key="9">
    <source>
        <dbReference type="EMBL" id="POS84184.1"/>
    </source>
</evidence>
<dbReference type="InterPro" id="IPR011701">
    <property type="entry name" value="MFS"/>
</dbReference>
<feature type="domain" description="Major facilitator superfamily (MFS) profile" evidence="8">
    <location>
        <begin position="55"/>
        <end position="465"/>
    </location>
</feature>
<feature type="transmembrane region" description="Helical" evidence="7">
    <location>
        <begin position="442"/>
        <end position="461"/>
    </location>
</feature>
<dbReference type="FunFam" id="1.20.1250.20:FF:000068">
    <property type="entry name" value="MFS general substrate transporter"/>
    <property type="match status" value="1"/>
</dbReference>
<dbReference type="EMBL" id="PEDP01001137">
    <property type="protein sequence ID" value="POS84184.1"/>
    <property type="molecule type" value="Genomic_DNA"/>
</dbReference>
<feature type="transmembrane region" description="Helical" evidence="7">
    <location>
        <begin position="122"/>
        <end position="143"/>
    </location>
</feature>
<evidence type="ECO:0000313" key="10">
    <source>
        <dbReference type="Proteomes" id="UP000237438"/>
    </source>
</evidence>
<dbReference type="OrthoDB" id="2962993at2759"/>
<dbReference type="GO" id="GO:0016020">
    <property type="term" value="C:membrane"/>
    <property type="evidence" value="ECO:0007669"/>
    <property type="project" value="UniProtKB-SubCell"/>
</dbReference>
<dbReference type="InterPro" id="IPR020846">
    <property type="entry name" value="MFS_dom"/>
</dbReference>
<feature type="transmembrane region" description="Helical" evidence="7">
    <location>
        <begin position="409"/>
        <end position="430"/>
    </location>
</feature>
<keyword evidence="10" id="KW-1185">Reference proteome</keyword>
<dbReference type="SUPFAM" id="SSF103473">
    <property type="entry name" value="MFS general substrate transporter"/>
    <property type="match status" value="1"/>
</dbReference>
<feature type="transmembrane region" description="Helical" evidence="7">
    <location>
        <begin position="181"/>
        <end position="202"/>
    </location>
</feature>
<reference evidence="9 10" key="1">
    <citation type="submission" date="2017-10" db="EMBL/GenBank/DDBJ databases">
        <title>Development of genomic resources for the powdery mildew, Erysiphe pulchra.</title>
        <authorList>
            <person name="Wadl P.A."/>
            <person name="Mack B.M."/>
            <person name="Moore G."/>
            <person name="Beltz S.B."/>
        </authorList>
    </citation>
    <scope>NUCLEOTIDE SEQUENCE [LARGE SCALE GENOMIC DNA]</scope>
    <source>
        <strain evidence="9">Cflorida</strain>
    </source>
</reference>
<dbReference type="AlphaFoldDB" id="A0A2S4PQ98"/>
<dbReference type="PROSITE" id="PS50850">
    <property type="entry name" value="MFS"/>
    <property type="match status" value="1"/>
</dbReference>
<feature type="transmembrane region" description="Helical" evidence="7">
    <location>
        <begin position="376"/>
        <end position="397"/>
    </location>
</feature>
<feature type="transmembrane region" description="Helical" evidence="7">
    <location>
        <begin position="322"/>
        <end position="342"/>
    </location>
</feature>
<organism evidence="9 10">
    <name type="scientific">Erysiphe pulchra</name>
    <dbReference type="NCBI Taxonomy" id="225359"/>
    <lineage>
        <taxon>Eukaryota</taxon>
        <taxon>Fungi</taxon>
        <taxon>Dikarya</taxon>
        <taxon>Ascomycota</taxon>
        <taxon>Pezizomycotina</taxon>
        <taxon>Leotiomycetes</taxon>
        <taxon>Erysiphales</taxon>
        <taxon>Erysiphaceae</taxon>
        <taxon>Erysiphe</taxon>
    </lineage>
</organism>